<feature type="signal peptide" evidence="1">
    <location>
        <begin position="1"/>
        <end position="18"/>
    </location>
</feature>
<proteinExistence type="predicted"/>
<dbReference type="Proteomes" id="UP000827986">
    <property type="component" value="Unassembled WGS sequence"/>
</dbReference>
<accession>A0A9D3WZI5</accession>
<evidence type="ECO:0000313" key="3">
    <source>
        <dbReference type="Proteomes" id="UP000827986"/>
    </source>
</evidence>
<dbReference type="AlphaFoldDB" id="A0A9D3WZI5"/>
<name>A0A9D3WZI5_9SAUR</name>
<evidence type="ECO:0000313" key="2">
    <source>
        <dbReference type="EMBL" id="KAH1169952.1"/>
    </source>
</evidence>
<protein>
    <submittedName>
        <fullName evidence="2">Uncharacterized protein</fullName>
    </submittedName>
</protein>
<sequence length="124" mass="14389">MWIGTQTALFVHTQSALGQPLALWVRVLKRAATHQIVTLLSLVKNWNFKTLGFPPTSLHYYYFFHVQTSIADKEKGSQKHFDLRPNQNIISLVKWRREMMSLQVSTGRGRRRNSEYTRGDLCPA</sequence>
<gene>
    <name evidence="2" type="ORF">KIL84_000937</name>
</gene>
<evidence type="ECO:0000256" key="1">
    <source>
        <dbReference type="SAM" id="SignalP"/>
    </source>
</evidence>
<keyword evidence="1" id="KW-0732">Signal</keyword>
<comment type="caution">
    <text evidence="2">The sequence shown here is derived from an EMBL/GenBank/DDBJ whole genome shotgun (WGS) entry which is preliminary data.</text>
</comment>
<dbReference type="EMBL" id="JAHDVG010000484">
    <property type="protein sequence ID" value="KAH1169952.1"/>
    <property type="molecule type" value="Genomic_DNA"/>
</dbReference>
<keyword evidence="3" id="KW-1185">Reference proteome</keyword>
<feature type="chain" id="PRO_5038350923" evidence="1">
    <location>
        <begin position="19"/>
        <end position="124"/>
    </location>
</feature>
<organism evidence="2 3">
    <name type="scientific">Mauremys mutica</name>
    <name type="common">yellowpond turtle</name>
    <dbReference type="NCBI Taxonomy" id="74926"/>
    <lineage>
        <taxon>Eukaryota</taxon>
        <taxon>Metazoa</taxon>
        <taxon>Chordata</taxon>
        <taxon>Craniata</taxon>
        <taxon>Vertebrata</taxon>
        <taxon>Euteleostomi</taxon>
        <taxon>Archelosauria</taxon>
        <taxon>Testudinata</taxon>
        <taxon>Testudines</taxon>
        <taxon>Cryptodira</taxon>
        <taxon>Durocryptodira</taxon>
        <taxon>Testudinoidea</taxon>
        <taxon>Geoemydidae</taxon>
        <taxon>Geoemydinae</taxon>
        <taxon>Mauremys</taxon>
    </lineage>
</organism>
<reference evidence="2" key="1">
    <citation type="submission" date="2021-09" db="EMBL/GenBank/DDBJ databases">
        <title>The genome of Mauremys mutica provides insights into the evolution of semi-aquatic lifestyle.</title>
        <authorList>
            <person name="Gong S."/>
            <person name="Gao Y."/>
        </authorList>
    </citation>
    <scope>NUCLEOTIDE SEQUENCE</scope>
    <source>
        <strain evidence="2">MM-2020</strain>
        <tissue evidence="2">Muscle</tissue>
    </source>
</reference>